<keyword evidence="1" id="KW-1185">Reference proteome</keyword>
<reference evidence="2" key="1">
    <citation type="submission" date="2022-11" db="UniProtKB">
        <authorList>
            <consortium name="WormBaseParasite"/>
        </authorList>
    </citation>
    <scope>IDENTIFICATION</scope>
</reference>
<dbReference type="WBParaSite" id="ACRNAN_scaffold21441.g18846.t1">
    <property type="protein sequence ID" value="ACRNAN_scaffold21441.g18846.t1"/>
    <property type="gene ID" value="ACRNAN_scaffold21441.g18846"/>
</dbReference>
<accession>A0A914DAN4</accession>
<proteinExistence type="predicted"/>
<organism evidence="1 2">
    <name type="scientific">Acrobeloides nanus</name>
    <dbReference type="NCBI Taxonomy" id="290746"/>
    <lineage>
        <taxon>Eukaryota</taxon>
        <taxon>Metazoa</taxon>
        <taxon>Ecdysozoa</taxon>
        <taxon>Nematoda</taxon>
        <taxon>Chromadorea</taxon>
        <taxon>Rhabditida</taxon>
        <taxon>Tylenchina</taxon>
        <taxon>Cephalobomorpha</taxon>
        <taxon>Cephaloboidea</taxon>
        <taxon>Cephalobidae</taxon>
        <taxon>Acrobeloides</taxon>
    </lineage>
</organism>
<evidence type="ECO:0000313" key="1">
    <source>
        <dbReference type="Proteomes" id="UP000887540"/>
    </source>
</evidence>
<protein>
    <submittedName>
        <fullName evidence="2">Uncharacterized protein</fullName>
    </submittedName>
</protein>
<sequence>MTRLNICAKHPIIMDQMPMIHKRNIDNVRIASLLNIIIRVRKSKPKPKKVETKTVREKPESIHFLSVS</sequence>
<evidence type="ECO:0000313" key="2">
    <source>
        <dbReference type="WBParaSite" id="ACRNAN_scaffold21441.g18846.t1"/>
    </source>
</evidence>
<dbReference type="AlphaFoldDB" id="A0A914DAN4"/>
<dbReference type="Proteomes" id="UP000887540">
    <property type="component" value="Unplaced"/>
</dbReference>
<name>A0A914DAN4_9BILA</name>